<dbReference type="AlphaFoldDB" id="A0A2S7SU60"/>
<dbReference type="InterPro" id="IPR050595">
    <property type="entry name" value="Bact_response_regulator"/>
</dbReference>
<evidence type="ECO:0000256" key="1">
    <source>
        <dbReference type="ARBA" id="ARBA00022553"/>
    </source>
</evidence>
<keyword evidence="1 2" id="KW-0597">Phosphoprotein</keyword>
<proteinExistence type="predicted"/>
<feature type="modified residue" description="4-aspartylphosphate" evidence="2">
    <location>
        <position position="52"/>
    </location>
</feature>
<evidence type="ECO:0000259" key="3">
    <source>
        <dbReference type="PROSITE" id="PS50110"/>
    </source>
</evidence>
<dbReference type="OrthoDB" id="9789181at2"/>
<feature type="domain" description="Response regulatory" evidence="3">
    <location>
        <begin position="3"/>
        <end position="119"/>
    </location>
</feature>
<dbReference type="Proteomes" id="UP000239872">
    <property type="component" value="Unassembled WGS sequence"/>
</dbReference>
<reference evidence="4 5" key="1">
    <citation type="submission" date="2018-01" db="EMBL/GenBank/DDBJ databases">
        <title>A novel member of the phylum Bacteroidetes isolated from glacier ice.</title>
        <authorList>
            <person name="Liu Q."/>
            <person name="Xin Y.-H."/>
        </authorList>
    </citation>
    <scope>NUCLEOTIDE SEQUENCE [LARGE SCALE GENOMIC DNA]</scope>
    <source>
        <strain evidence="4 5">RB1R16</strain>
    </source>
</reference>
<dbReference type="GO" id="GO:0000160">
    <property type="term" value="P:phosphorelay signal transduction system"/>
    <property type="evidence" value="ECO:0007669"/>
    <property type="project" value="InterPro"/>
</dbReference>
<organism evidence="4 5">
    <name type="scientific">Flavipsychrobacter stenotrophus</name>
    <dbReference type="NCBI Taxonomy" id="2077091"/>
    <lineage>
        <taxon>Bacteria</taxon>
        <taxon>Pseudomonadati</taxon>
        <taxon>Bacteroidota</taxon>
        <taxon>Chitinophagia</taxon>
        <taxon>Chitinophagales</taxon>
        <taxon>Chitinophagaceae</taxon>
        <taxon>Flavipsychrobacter</taxon>
    </lineage>
</organism>
<dbReference type="Gene3D" id="3.40.50.2300">
    <property type="match status" value="1"/>
</dbReference>
<accession>A0A2S7SU60</accession>
<evidence type="ECO:0000256" key="2">
    <source>
        <dbReference type="PROSITE-ProRule" id="PRU00169"/>
    </source>
</evidence>
<dbReference type="SUPFAM" id="SSF52172">
    <property type="entry name" value="CheY-like"/>
    <property type="match status" value="1"/>
</dbReference>
<keyword evidence="5" id="KW-1185">Reference proteome</keyword>
<name>A0A2S7SU60_9BACT</name>
<dbReference type="PROSITE" id="PS50110">
    <property type="entry name" value="RESPONSE_REGULATORY"/>
    <property type="match status" value="1"/>
</dbReference>
<dbReference type="SMART" id="SM00448">
    <property type="entry name" value="REC"/>
    <property type="match status" value="1"/>
</dbReference>
<dbReference type="InterPro" id="IPR001789">
    <property type="entry name" value="Sig_transdc_resp-reg_receiver"/>
</dbReference>
<dbReference type="PANTHER" id="PTHR44591:SF3">
    <property type="entry name" value="RESPONSE REGULATORY DOMAIN-CONTAINING PROTEIN"/>
    <property type="match status" value="1"/>
</dbReference>
<dbReference type="RefSeq" id="WP_105040143.1">
    <property type="nucleotide sequence ID" value="NZ_PPSL01000004.1"/>
</dbReference>
<dbReference type="Pfam" id="PF00072">
    <property type="entry name" value="Response_reg"/>
    <property type="match status" value="1"/>
</dbReference>
<protein>
    <submittedName>
        <fullName evidence="4">Response regulator</fullName>
    </submittedName>
</protein>
<dbReference type="InterPro" id="IPR011006">
    <property type="entry name" value="CheY-like_superfamily"/>
</dbReference>
<dbReference type="PANTHER" id="PTHR44591">
    <property type="entry name" value="STRESS RESPONSE REGULATOR PROTEIN 1"/>
    <property type="match status" value="1"/>
</dbReference>
<evidence type="ECO:0000313" key="5">
    <source>
        <dbReference type="Proteomes" id="UP000239872"/>
    </source>
</evidence>
<sequence>MPSVLLVEDNELILKSLEHVLAKDGFDVVAVKDGEEAMRAVAMFNYDVVITDINMPNINGLDLIQRLKASEATSNVGIIVVSSLVNESSVLEALRLGADLFLPKPIKPYDLVLRVKKLVAEKMD</sequence>
<gene>
    <name evidence="4" type="ORF">CJD36_015675</name>
</gene>
<evidence type="ECO:0000313" key="4">
    <source>
        <dbReference type="EMBL" id="PQJ10135.1"/>
    </source>
</evidence>
<dbReference type="CDD" id="cd17546">
    <property type="entry name" value="REC_hyHK_CKI1_RcsC-like"/>
    <property type="match status" value="1"/>
</dbReference>
<dbReference type="EMBL" id="PPSL01000004">
    <property type="protein sequence ID" value="PQJ10135.1"/>
    <property type="molecule type" value="Genomic_DNA"/>
</dbReference>
<comment type="caution">
    <text evidence="4">The sequence shown here is derived from an EMBL/GenBank/DDBJ whole genome shotgun (WGS) entry which is preliminary data.</text>
</comment>